<name>A0A0F9HHK1_9ZZZZ</name>
<dbReference type="EMBL" id="LAZR01024589">
    <property type="protein sequence ID" value="KKL74632.1"/>
    <property type="molecule type" value="Genomic_DNA"/>
</dbReference>
<dbReference type="AlphaFoldDB" id="A0A0F9HHK1"/>
<accession>A0A0F9HHK1</accession>
<comment type="caution">
    <text evidence="1">The sequence shown here is derived from an EMBL/GenBank/DDBJ whole genome shotgun (WGS) entry which is preliminary data.</text>
</comment>
<reference evidence="1" key="1">
    <citation type="journal article" date="2015" name="Nature">
        <title>Complex archaea that bridge the gap between prokaryotes and eukaryotes.</title>
        <authorList>
            <person name="Spang A."/>
            <person name="Saw J.H."/>
            <person name="Jorgensen S.L."/>
            <person name="Zaremba-Niedzwiedzka K."/>
            <person name="Martijn J."/>
            <person name="Lind A.E."/>
            <person name="van Eijk R."/>
            <person name="Schleper C."/>
            <person name="Guy L."/>
            <person name="Ettema T.J."/>
        </authorList>
    </citation>
    <scope>NUCLEOTIDE SEQUENCE</scope>
</reference>
<gene>
    <name evidence="1" type="ORF">LCGC14_2062920</name>
</gene>
<evidence type="ECO:0000313" key="1">
    <source>
        <dbReference type="EMBL" id="KKL74632.1"/>
    </source>
</evidence>
<organism evidence="1">
    <name type="scientific">marine sediment metagenome</name>
    <dbReference type="NCBI Taxonomy" id="412755"/>
    <lineage>
        <taxon>unclassified sequences</taxon>
        <taxon>metagenomes</taxon>
        <taxon>ecological metagenomes</taxon>
    </lineage>
</organism>
<proteinExistence type="predicted"/>
<protein>
    <submittedName>
        <fullName evidence="1">Uncharacterized protein</fullName>
    </submittedName>
</protein>
<sequence>MDSSIRHAFATRLLALLDAPTPKPCLRCLIGLVSVSRGRVVIKENIHGRPSTGVQWGLW</sequence>